<feature type="domain" description="NAD-dependent epimerase/dehydratase" evidence="2">
    <location>
        <begin position="4"/>
        <end position="237"/>
    </location>
</feature>
<keyword evidence="3" id="KW-0413">Isomerase</keyword>
<dbReference type="RefSeq" id="WP_032516488.1">
    <property type="nucleotide sequence ID" value="NZ_JNAO01000013.1"/>
</dbReference>
<dbReference type="GO" id="GO:0003978">
    <property type="term" value="F:UDP-glucose 4-epimerase activity"/>
    <property type="evidence" value="ECO:0007669"/>
    <property type="project" value="UniProtKB-EC"/>
</dbReference>
<organism evidence="3 4">
    <name type="scientific">Prochlorococcus marinus str. MIT 9314</name>
    <dbReference type="NCBI Taxonomy" id="167548"/>
    <lineage>
        <taxon>Bacteria</taxon>
        <taxon>Bacillati</taxon>
        <taxon>Cyanobacteriota</taxon>
        <taxon>Cyanophyceae</taxon>
        <taxon>Synechococcales</taxon>
        <taxon>Prochlorococcaceae</taxon>
        <taxon>Prochlorococcus</taxon>
    </lineage>
</organism>
<evidence type="ECO:0000259" key="2">
    <source>
        <dbReference type="Pfam" id="PF01370"/>
    </source>
</evidence>
<gene>
    <name evidence="3" type="ORF">EU98_1870</name>
</gene>
<dbReference type="InterPro" id="IPR036291">
    <property type="entry name" value="NAD(P)-bd_dom_sf"/>
</dbReference>
<dbReference type="AlphaFoldDB" id="A0A0A2AEM3"/>
<dbReference type="PANTHER" id="PTHR43000">
    <property type="entry name" value="DTDP-D-GLUCOSE 4,6-DEHYDRATASE-RELATED"/>
    <property type="match status" value="1"/>
</dbReference>
<evidence type="ECO:0000313" key="4">
    <source>
        <dbReference type="Proteomes" id="UP000030533"/>
    </source>
</evidence>
<protein>
    <submittedName>
        <fullName evidence="3">UDP-glucose 4-epimerase</fullName>
        <ecNumber evidence="3">5.1.3.2</ecNumber>
    </submittedName>
</protein>
<comment type="caution">
    <text evidence="3">The sequence shown here is derived from an EMBL/GenBank/DDBJ whole genome shotgun (WGS) entry which is preliminary data.</text>
</comment>
<dbReference type="STRING" id="167548.EU98_1870"/>
<evidence type="ECO:0000313" key="3">
    <source>
        <dbReference type="EMBL" id="KGG00338.1"/>
    </source>
</evidence>
<dbReference type="InterPro" id="IPR001509">
    <property type="entry name" value="Epimerase_deHydtase"/>
</dbReference>
<dbReference type="Pfam" id="PF01370">
    <property type="entry name" value="Epimerase"/>
    <property type="match status" value="1"/>
</dbReference>
<reference evidence="4" key="1">
    <citation type="journal article" date="2014" name="Sci. Data">
        <title>Genomes of diverse isolates of the marine cyanobacterium Prochlorococcus.</title>
        <authorList>
            <person name="Biller S."/>
            <person name="Berube P."/>
            <person name="Thompson J."/>
            <person name="Kelly L."/>
            <person name="Roggensack S."/>
            <person name="Awad L."/>
            <person name="Roache-Johnson K."/>
            <person name="Ding H."/>
            <person name="Giovannoni S.J."/>
            <person name="Moore L.R."/>
            <person name="Chisholm S.W."/>
        </authorList>
    </citation>
    <scope>NUCLEOTIDE SEQUENCE [LARGE SCALE GENOMIC DNA]</scope>
    <source>
        <strain evidence="4">MIT 9314</strain>
    </source>
</reference>
<dbReference type="EC" id="5.1.3.2" evidence="3"/>
<dbReference type="EMBL" id="JNAO01000013">
    <property type="protein sequence ID" value="KGG00338.1"/>
    <property type="molecule type" value="Genomic_DNA"/>
</dbReference>
<accession>A0A0A2AEM3</accession>
<dbReference type="eggNOG" id="COG0451">
    <property type="taxonomic scope" value="Bacteria"/>
</dbReference>
<sequence>MKKVFITGIAGFLGSHVADEFLYQGYEVAGNDNLIGGYEDNVPKEAIFYPFDCRSEQIKTIFNDFKPDILVHTAATAYEGLSVFSPSFVTSNIYEASVSVFSAAISSGVKRIVNCSSMARYGEIQIPFTEDMTPKPQDPYGIAKYAAEQTLECLAKVHSIEYVTLVPHNIIGPRQKYDDPYRNVASIMINRCLQGLPPIIYGDGMQTRCFSFIQDVLSCLMTACLDDGPLGNVINVGPDEEVITINKLAEKICKLTNFNGAPEFLPARPQEVKHAVCSSNKARKILDYGTKVNLEDGLKSMVKYIEKRGVSKFNRHIPVEIISDLTPKTWISDRMNQK</sequence>
<dbReference type="Proteomes" id="UP000030533">
    <property type="component" value="Unassembled WGS sequence"/>
</dbReference>
<dbReference type="Gene3D" id="3.40.50.720">
    <property type="entry name" value="NAD(P)-binding Rossmann-like Domain"/>
    <property type="match status" value="1"/>
</dbReference>
<comment type="similarity">
    <text evidence="1">Belongs to the NAD(P)-dependent epimerase/dehydratase family.</text>
</comment>
<evidence type="ECO:0000256" key="1">
    <source>
        <dbReference type="ARBA" id="ARBA00007637"/>
    </source>
</evidence>
<proteinExistence type="inferred from homology"/>
<name>A0A0A2AEM3_PROMR</name>
<dbReference type="SUPFAM" id="SSF51735">
    <property type="entry name" value="NAD(P)-binding Rossmann-fold domains"/>
    <property type="match status" value="1"/>
</dbReference>